<organism evidence="2 3">
    <name type="scientific">Devosia albogilva</name>
    <dbReference type="NCBI Taxonomy" id="429726"/>
    <lineage>
        <taxon>Bacteria</taxon>
        <taxon>Pseudomonadati</taxon>
        <taxon>Pseudomonadota</taxon>
        <taxon>Alphaproteobacteria</taxon>
        <taxon>Hyphomicrobiales</taxon>
        <taxon>Devosiaceae</taxon>
        <taxon>Devosia</taxon>
    </lineage>
</organism>
<gene>
    <name evidence="2" type="ORF">ACFSX5_09650</name>
</gene>
<proteinExistence type="predicted"/>
<feature type="domain" description="HicB-like antitoxin of toxin-antitoxin system" evidence="1">
    <location>
        <begin position="8"/>
        <end position="76"/>
    </location>
</feature>
<evidence type="ECO:0000313" key="3">
    <source>
        <dbReference type="Proteomes" id="UP001597521"/>
    </source>
</evidence>
<comment type="caution">
    <text evidence="2">The sequence shown here is derived from an EMBL/GenBank/DDBJ whole genome shotgun (WGS) entry which is preliminary data.</text>
</comment>
<reference evidence="3" key="1">
    <citation type="journal article" date="2019" name="Int. J. Syst. Evol. Microbiol.">
        <title>The Global Catalogue of Microorganisms (GCM) 10K type strain sequencing project: providing services to taxonomists for standard genome sequencing and annotation.</title>
        <authorList>
            <consortium name="The Broad Institute Genomics Platform"/>
            <consortium name="The Broad Institute Genome Sequencing Center for Infectious Disease"/>
            <person name="Wu L."/>
            <person name="Ma J."/>
        </authorList>
    </citation>
    <scope>NUCLEOTIDE SEQUENCE [LARGE SCALE GENOMIC DNA]</scope>
    <source>
        <strain evidence="3">CCM 7427</strain>
    </source>
</reference>
<evidence type="ECO:0000259" key="1">
    <source>
        <dbReference type="Pfam" id="PF15919"/>
    </source>
</evidence>
<dbReference type="Pfam" id="PF15919">
    <property type="entry name" value="HicB_lk_antitox"/>
    <property type="match status" value="1"/>
</dbReference>
<dbReference type="SUPFAM" id="SSF143100">
    <property type="entry name" value="TTHA1013/TTHA0281-like"/>
    <property type="match status" value="1"/>
</dbReference>
<dbReference type="Gene3D" id="3.30.160.250">
    <property type="match status" value="1"/>
</dbReference>
<dbReference type="Proteomes" id="UP001597521">
    <property type="component" value="Unassembled WGS sequence"/>
</dbReference>
<accession>A0ABW5QL47</accession>
<sequence>MPASDTLFIALIHKEADSGYGVSFPDVPGVIAVADTLDEAIKEAAGALSFAFEDWDGPLPVPRSLEALRLDDEFLAHSAEAVVAAIRPSPAYYAAAE</sequence>
<name>A0ABW5QL47_9HYPH</name>
<dbReference type="RefSeq" id="WP_386833123.1">
    <property type="nucleotide sequence ID" value="NZ_JBHUNP010000001.1"/>
</dbReference>
<keyword evidence="3" id="KW-1185">Reference proteome</keyword>
<dbReference type="InterPro" id="IPR035069">
    <property type="entry name" value="TTHA1013/TTHA0281-like"/>
</dbReference>
<protein>
    <submittedName>
        <fullName evidence="2">Type II toxin-antitoxin system HicB family antitoxin</fullName>
    </submittedName>
</protein>
<dbReference type="InterPro" id="IPR031807">
    <property type="entry name" value="HicB-like"/>
</dbReference>
<evidence type="ECO:0000313" key="2">
    <source>
        <dbReference type="EMBL" id="MFD2648054.1"/>
    </source>
</evidence>
<dbReference type="EMBL" id="JBHUNP010000001">
    <property type="protein sequence ID" value="MFD2648054.1"/>
    <property type="molecule type" value="Genomic_DNA"/>
</dbReference>